<feature type="region of interest" description="Disordered" evidence="1">
    <location>
        <begin position="251"/>
        <end position="271"/>
    </location>
</feature>
<dbReference type="Proteomes" id="UP000305196">
    <property type="component" value="Chromosome 10"/>
</dbReference>
<dbReference type="VEuPathDB" id="PlasmoDB:PVPAM_000027800"/>
<dbReference type="Pfam" id="PF05795">
    <property type="entry name" value="Plasmodium_Vir"/>
    <property type="match status" value="1"/>
</dbReference>
<accession>A0A1G4HDN5</accession>
<dbReference type="VEuPathDB" id="PlasmoDB:PVP01_1001500"/>
<dbReference type="VEuPathDB" id="PlasmoDB:PVW1_100022000"/>
<evidence type="ECO:0000256" key="1">
    <source>
        <dbReference type="SAM" id="MobiDB-lite"/>
    </source>
</evidence>
<organism evidence="2 3">
    <name type="scientific">Plasmodium vivax</name>
    <name type="common">malaria parasite P. vivax</name>
    <dbReference type="NCBI Taxonomy" id="5855"/>
    <lineage>
        <taxon>Eukaryota</taxon>
        <taxon>Sar</taxon>
        <taxon>Alveolata</taxon>
        <taxon>Apicomplexa</taxon>
        <taxon>Aconoidasida</taxon>
        <taxon>Haemosporida</taxon>
        <taxon>Plasmodiidae</taxon>
        <taxon>Plasmodium</taxon>
        <taxon>Plasmodium (Plasmodium)</taxon>
    </lineage>
</organism>
<dbReference type="EMBL" id="LT615265">
    <property type="protein sequence ID" value="SCO73016.1"/>
    <property type="molecule type" value="Genomic_DNA"/>
</dbReference>
<name>A0A1G4HDN5_PLAVI</name>
<dbReference type="InterPro" id="IPR008780">
    <property type="entry name" value="Plasmodium_Vir"/>
</dbReference>
<reference evidence="2 3" key="1">
    <citation type="submission" date="2016-07" db="EMBL/GenBank/DDBJ databases">
        <authorList>
            <consortium name="Pathogen Informatics"/>
        </authorList>
    </citation>
    <scope>NUCLEOTIDE SEQUENCE [LARGE SCALE GENOMIC DNA]</scope>
</reference>
<proteinExistence type="predicted"/>
<protein>
    <submittedName>
        <fullName evidence="2">VIR protein</fullName>
    </submittedName>
</protein>
<dbReference type="AlphaFoldDB" id="A0A1G4HDN5"/>
<evidence type="ECO:0000313" key="3">
    <source>
        <dbReference type="Proteomes" id="UP000305196"/>
    </source>
</evidence>
<evidence type="ECO:0000313" key="2">
    <source>
        <dbReference type="EMBL" id="SCO73016.1"/>
    </source>
</evidence>
<gene>
    <name evidence="2" type="ORF">PVC01_100008700</name>
</gene>
<sequence>MDIDKWKNDLPFLKDVWKRIDDFDKAVEKDENYNQRLVICDLIIRRSRGDAEKHNDVCMKLMRNLGHHSKDKKFLSHKPERCNNLNNWIYYSMKKHIIPENIITGCFDDYNAFMRGIVTDPRCSYYSYDTDYIEPIKIIKLRNFQDNINIIESTMKNKTEPNYSLCQKYICECVNIYKSMFKAHCSHVIPTNNIKLKKTCDVLKAFNGSYSAFLYNKVGLRDNIPSLDSEESAPFQTCTVEEEKTRRLHASMPGAAQEPGTRTAVGSEPGSTPIVAEQSDNSMPFNTTSVVSAMAGIPPFLALIYKFTPVGTMIRRKNKQSINTFNHLDDEIEKELFYRRLENGSINSSPATYNVGYEPI</sequence>